<dbReference type="GO" id="GO:0005737">
    <property type="term" value="C:cytoplasm"/>
    <property type="evidence" value="ECO:0007669"/>
    <property type="project" value="UniProtKB-SubCell"/>
</dbReference>
<keyword evidence="6 11" id="KW-0697">Rotamase</keyword>
<dbReference type="GO" id="GO:0044183">
    <property type="term" value="F:protein folding chaperone"/>
    <property type="evidence" value="ECO:0007669"/>
    <property type="project" value="TreeGrafter"/>
</dbReference>
<dbReference type="HOGENOM" id="CLU_033058_2_0_4"/>
<dbReference type="SUPFAM" id="SSF102735">
    <property type="entry name" value="Trigger factor ribosome-binding domain"/>
    <property type="match status" value="1"/>
</dbReference>
<comment type="subcellular location">
    <subcellularLocation>
        <location evidence="11">Cytoplasm</location>
    </subcellularLocation>
    <text evidence="11">About half TF is bound to the ribosome near the polypeptide exit tunnel while the other half is free in the cytoplasm.</text>
</comment>
<evidence type="ECO:0000256" key="7">
    <source>
        <dbReference type="ARBA" id="ARBA00023186"/>
    </source>
</evidence>
<dbReference type="GO" id="GO:0043022">
    <property type="term" value="F:ribosome binding"/>
    <property type="evidence" value="ECO:0007669"/>
    <property type="project" value="TreeGrafter"/>
</dbReference>
<dbReference type="InterPro" id="IPR005215">
    <property type="entry name" value="Trig_fac"/>
</dbReference>
<dbReference type="PIRSF" id="PIRSF003095">
    <property type="entry name" value="Trigger_factor"/>
    <property type="match status" value="1"/>
</dbReference>
<dbReference type="GO" id="GO:0051083">
    <property type="term" value="P:'de novo' cotranslational protein folding"/>
    <property type="evidence" value="ECO:0007669"/>
    <property type="project" value="TreeGrafter"/>
</dbReference>
<keyword evidence="11" id="KW-0963">Cytoplasm</keyword>
<dbReference type="InterPro" id="IPR008880">
    <property type="entry name" value="Trigger_fac_C"/>
</dbReference>
<dbReference type="InterPro" id="IPR027304">
    <property type="entry name" value="Trigger_fact/SurA_dom_sf"/>
</dbReference>
<dbReference type="RefSeq" id="WP_046488182.1">
    <property type="nucleotide sequence ID" value="NZ_LN827929.1"/>
</dbReference>
<evidence type="ECO:0000256" key="8">
    <source>
        <dbReference type="ARBA" id="ARBA00023235"/>
    </source>
</evidence>
<keyword evidence="9 11" id="KW-0131">Cell cycle</keyword>
<reference evidence="16" key="1">
    <citation type="submission" date="2014-12" db="EMBL/GenBank/DDBJ databases">
        <authorList>
            <person name="Salcher M.M."/>
        </authorList>
    </citation>
    <scope>NUCLEOTIDE SEQUENCE [LARGE SCALE GENOMIC DNA]</scope>
    <source>
        <strain evidence="16">MMS-10A-171</strain>
    </source>
</reference>
<dbReference type="GO" id="GO:0003755">
    <property type="term" value="F:peptidyl-prolyl cis-trans isomerase activity"/>
    <property type="evidence" value="ECO:0007669"/>
    <property type="project" value="UniProtKB-UniRule"/>
</dbReference>
<evidence type="ECO:0000256" key="1">
    <source>
        <dbReference type="ARBA" id="ARBA00000971"/>
    </source>
</evidence>
<evidence type="ECO:0000259" key="14">
    <source>
        <dbReference type="Pfam" id="PF05698"/>
    </source>
</evidence>
<keyword evidence="8 11" id="KW-0413">Isomerase</keyword>
<feature type="domain" description="Trigger factor C-terminal" evidence="14">
    <location>
        <begin position="264"/>
        <end position="413"/>
    </location>
</feature>
<dbReference type="EMBL" id="LN827929">
    <property type="protein sequence ID" value="CEZ19724.1"/>
    <property type="molecule type" value="Genomic_DNA"/>
</dbReference>
<dbReference type="HAMAP" id="MF_00303">
    <property type="entry name" value="Trigger_factor_Tig"/>
    <property type="match status" value="1"/>
</dbReference>
<comment type="domain">
    <text evidence="11">Consists of 3 domains; the N-terminus binds the ribosome, the middle domain has PPIase activity, while the C-terminus has intrinsic chaperone activity on its own.</text>
</comment>
<dbReference type="GO" id="GO:0015031">
    <property type="term" value="P:protein transport"/>
    <property type="evidence" value="ECO:0007669"/>
    <property type="project" value="UniProtKB-UniRule"/>
</dbReference>
<dbReference type="Pfam" id="PF05698">
    <property type="entry name" value="Trigger_C"/>
    <property type="match status" value="1"/>
</dbReference>
<evidence type="ECO:0000256" key="9">
    <source>
        <dbReference type="ARBA" id="ARBA00023306"/>
    </source>
</evidence>
<protein>
    <recommendedName>
        <fullName evidence="4 11">Trigger factor</fullName>
        <shortName evidence="11">TF</shortName>
        <ecNumber evidence="3 11">5.2.1.8</ecNumber>
    </recommendedName>
    <alternativeName>
        <fullName evidence="10 11">PPIase</fullName>
    </alternativeName>
</protein>
<evidence type="ECO:0000259" key="13">
    <source>
        <dbReference type="Pfam" id="PF05697"/>
    </source>
</evidence>
<evidence type="ECO:0000313" key="15">
    <source>
        <dbReference type="EMBL" id="CEZ19724.1"/>
    </source>
</evidence>
<dbReference type="InterPro" id="IPR036611">
    <property type="entry name" value="Trigger_fac_ribosome-bd_sf"/>
</dbReference>
<dbReference type="InterPro" id="IPR046357">
    <property type="entry name" value="PPIase_dom_sf"/>
</dbReference>
<dbReference type="KEGG" id="mbat:BN1208_0839"/>
<comment type="function">
    <text evidence="11">Involved in protein export. Acts as a chaperone by maintaining the newly synthesized protein in an open conformation. Functions as a peptidyl-prolyl cis-trans isomerase.</text>
</comment>
<evidence type="ECO:0000256" key="5">
    <source>
        <dbReference type="ARBA" id="ARBA00022618"/>
    </source>
</evidence>
<dbReference type="Gene3D" id="1.10.3120.10">
    <property type="entry name" value="Trigger factor, C-terminal domain"/>
    <property type="match status" value="1"/>
</dbReference>
<dbReference type="PANTHER" id="PTHR30560">
    <property type="entry name" value="TRIGGER FACTOR CHAPERONE AND PEPTIDYL-PROLYL CIS/TRANS ISOMERASE"/>
    <property type="match status" value="1"/>
</dbReference>
<dbReference type="SUPFAM" id="SSF109998">
    <property type="entry name" value="Triger factor/SurA peptide-binding domain-like"/>
    <property type="match status" value="1"/>
</dbReference>
<feature type="domain" description="Trigger factor ribosome-binding bacterial" evidence="13">
    <location>
        <begin position="1"/>
        <end position="144"/>
    </location>
</feature>
<gene>
    <name evidence="11 15" type="primary">tig</name>
    <name evidence="15" type="ORF">BN1208_0839</name>
</gene>
<evidence type="ECO:0000256" key="3">
    <source>
        <dbReference type="ARBA" id="ARBA00013194"/>
    </source>
</evidence>
<dbReference type="EC" id="5.2.1.8" evidence="3 11"/>
<dbReference type="InterPro" id="IPR001179">
    <property type="entry name" value="PPIase_FKBP_dom"/>
</dbReference>
<dbReference type="Gene3D" id="3.10.50.40">
    <property type="match status" value="1"/>
</dbReference>
<sequence>MATAVETLSNLERRITVKVPVEPLQQEMSSRFQRLTRTAKVPGFRPGKAPLKMIEQQYGPQVKEEVFAEAIETSFGQAIEENKLRVVGMPNIQHKPLNQVKEDFEYTATFEVFPEVTLGDFKAISIDKPEAQITDKDVNKTIDVLLKQRSQFIESKEASAKGDRLTLTLTSFINDKQVETTGDKPIQIILGDDSRFAIFDDHLVGEKAGESKTFEVNYPETHNPKELAGKTVQYNVNFIVVAKPKLPEVNSQFAQSLGVLDGNVDQMRDEIKQSLEQELDKRVKIKLKEQVFTQLLEVCNADLPKALINLEINRMAQSTYANLKQRGADLKQFKLDPSMFEEQAKKTCKLRLVLAEIVVKNNLRASADQIKAMVNEFALNFDDTEEAVQWFYAEPSRLEEPTALATEVNVVEWFITQCKVQNKKTTFDELMTGPAPA</sequence>
<dbReference type="STRING" id="1581557.BN1208_0839"/>
<dbReference type="SUPFAM" id="SSF54534">
    <property type="entry name" value="FKBP-like"/>
    <property type="match status" value="1"/>
</dbReference>
<dbReference type="PANTHER" id="PTHR30560:SF3">
    <property type="entry name" value="TRIGGER FACTOR-LIKE PROTEIN TIG, CHLOROPLASTIC"/>
    <property type="match status" value="1"/>
</dbReference>
<dbReference type="Pfam" id="PF00254">
    <property type="entry name" value="FKBP_C"/>
    <property type="match status" value="1"/>
</dbReference>
<dbReference type="InterPro" id="IPR037041">
    <property type="entry name" value="Trigger_fac_C_sf"/>
</dbReference>
<proteinExistence type="inferred from homology"/>
<dbReference type="GO" id="GO:0051301">
    <property type="term" value="P:cell division"/>
    <property type="evidence" value="ECO:0007669"/>
    <property type="project" value="UniProtKB-KW"/>
</dbReference>
<keyword evidence="7 11" id="KW-0143">Chaperone</keyword>
<evidence type="ECO:0000256" key="11">
    <source>
        <dbReference type="HAMAP-Rule" id="MF_00303"/>
    </source>
</evidence>
<feature type="domain" description="PPIase FKBP-type" evidence="12">
    <location>
        <begin position="157"/>
        <end position="237"/>
    </location>
</feature>
<dbReference type="Pfam" id="PF05697">
    <property type="entry name" value="Trigger_N"/>
    <property type="match status" value="1"/>
</dbReference>
<comment type="similarity">
    <text evidence="2 11">Belongs to the FKBP-type PPIase family. Tig subfamily.</text>
</comment>
<organism evidence="15 16">
    <name type="scientific">Candidatus Methylopumilus planktonicus</name>
    <dbReference type="NCBI Taxonomy" id="1581557"/>
    <lineage>
        <taxon>Bacteria</taxon>
        <taxon>Pseudomonadati</taxon>
        <taxon>Pseudomonadota</taxon>
        <taxon>Betaproteobacteria</taxon>
        <taxon>Nitrosomonadales</taxon>
        <taxon>Methylophilaceae</taxon>
        <taxon>Candidatus Methylopumilus</taxon>
    </lineage>
</organism>
<evidence type="ECO:0000256" key="2">
    <source>
        <dbReference type="ARBA" id="ARBA00005464"/>
    </source>
</evidence>
<evidence type="ECO:0000259" key="12">
    <source>
        <dbReference type="Pfam" id="PF00254"/>
    </source>
</evidence>
<dbReference type="AlphaFoldDB" id="A0A0D6EW99"/>
<dbReference type="Gene3D" id="3.30.70.1050">
    <property type="entry name" value="Trigger factor ribosome-binding domain"/>
    <property type="match status" value="1"/>
</dbReference>
<keyword evidence="16" id="KW-1185">Reference proteome</keyword>
<evidence type="ECO:0000256" key="10">
    <source>
        <dbReference type="ARBA" id="ARBA00029986"/>
    </source>
</evidence>
<evidence type="ECO:0000256" key="6">
    <source>
        <dbReference type="ARBA" id="ARBA00023110"/>
    </source>
</evidence>
<dbReference type="Proteomes" id="UP000064007">
    <property type="component" value="Chromosome 1"/>
</dbReference>
<comment type="catalytic activity">
    <reaction evidence="1 11">
        <text>[protein]-peptidylproline (omega=180) = [protein]-peptidylproline (omega=0)</text>
        <dbReference type="Rhea" id="RHEA:16237"/>
        <dbReference type="Rhea" id="RHEA-COMP:10747"/>
        <dbReference type="Rhea" id="RHEA-COMP:10748"/>
        <dbReference type="ChEBI" id="CHEBI:83833"/>
        <dbReference type="ChEBI" id="CHEBI:83834"/>
        <dbReference type="EC" id="5.2.1.8"/>
    </reaction>
</comment>
<dbReference type="OrthoDB" id="9767721at2"/>
<dbReference type="GO" id="GO:0043335">
    <property type="term" value="P:protein unfolding"/>
    <property type="evidence" value="ECO:0007669"/>
    <property type="project" value="TreeGrafter"/>
</dbReference>
<evidence type="ECO:0000256" key="4">
    <source>
        <dbReference type="ARBA" id="ARBA00016902"/>
    </source>
</evidence>
<evidence type="ECO:0000313" key="16">
    <source>
        <dbReference type="Proteomes" id="UP000064007"/>
    </source>
</evidence>
<dbReference type="InterPro" id="IPR008881">
    <property type="entry name" value="Trigger_fac_ribosome-bd_bac"/>
</dbReference>
<accession>A0A0D6EW99</accession>
<keyword evidence="5 11" id="KW-0132">Cell division</keyword>
<name>A0A0D6EW99_9PROT</name>
<dbReference type="NCBIfam" id="TIGR00115">
    <property type="entry name" value="tig"/>
    <property type="match status" value="1"/>
</dbReference>